<dbReference type="Proteomes" id="UP000024635">
    <property type="component" value="Unassembled WGS sequence"/>
</dbReference>
<dbReference type="Pfam" id="PF01564">
    <property type="entry name" value="Spermine_synth"/>
    <property type="match status" value="1"/>
</dbReference>
<dbReference type="Gene3D" id="3.40.50.150">
    <property type="entry name" value="Vaccinia Virus protein VP39"/>
    <property type="match status" value="1"/>
</dbReference>
<evidence type="ECO:0000313" key="2">
    <source>
        <dbReference type="EMBL" id="EYC03235.1"/>
    </source>
</evidence>
<keyword evidence="1" id="KW-0472">Membrane</keyword>
<evidence type="ECO:0008006" key="4">
    <source>
        <dbReference type="Google" id="ProtNLM"/>
    </source>
</evidence>
<protein>
    <recommendedName>
        <fullName evidence="4">Methyltransferase-like protein 13</fullName>
    </recommendedName>
</protein>
<dbReference type="STRING" id="53326.A0A016TKJ0"/>
<evidence type="ECO:0000256" key="1">
    <source>
        <dbReference type="SAM" id="Phobius"/>
    </source>
</evidence>
<evidence type="ECO:0000313" key="3">
    <source>
        <dbReference type="Proteomes" id="UP000024635"/>
    </source>
</evidence>
<keyword evidence="1" id="KW-1133">Transmembrane helix</keyword>
<dbReference type="AlphaFoldDB" id="A0A016TKJ0"/>
<organism evidence="2 3">
    <name type="scientific">Ancylostoma ceylanicum</name>
    <dbReference type="NCBI Taxonomy" id="53326"/>
    <lineage>
        <taxon>Eukaryota</taxon>
        <taxon>Metazoa</taxon>
        <taxon>Ecdysozoa</taxon>
        <taxon>Nematoda</taxon>
        <taxon>Chromadorea</taxon>
        <taxon>Rhabditida</taxon>
        <taxon>Rhabditina</taxon>
        <taxon>Rhabditomorpha</taxon>
        <taxon>Strongyloidea</taxon>
        <taxon>Ancylostomatidae</taxon>
        <taxon>Ancylostomatinae</taxon>
        <taxon>Ancylostoma</taxon>
    </lineage>
</organism>
<dbReference type="InterPro" id="IPR029063">
    <property type="entry name" value="SAM-dependent_MTases_sf"/>
</dbReference>
<gene>
    <name evidence="2" type="primary">Acey_s0095.g2833</name>
    <name evidence="2" type="ORF">Y032_0095g2833</name>
</gene>
<feature type="transmembrane region" description="Helical" evidence="1">
    <location>
        <begin position="9"/>
        <end position="28"/>
    </location>
</feature>
<sequence>MLNYLQKSWWHLFVLGLAVYIAIQYRSFSNRSGTVPTHEKSESRKTKDIKSAILKQKERVVGKFCDSSSPDSCFDIVDRPSLEDDSLVVKRYLKLKNTPLVSITTVELETPQELTWKNFNTRQWPVNKLVLSSLYARLMVAMGFITEALEFDPHRWQNVLLIGLGGGSMNNFLSAVDFVMVNLTTVELDHSMVELATDWFGLTESDTNQVVVEDGVVFVREAAKRGDKYKSILIDACFNEDRPIVCPVPELTKSDVIKNMAEILEDEGVLSVNVLCMRDSIGTEDVLLKTFEEHFPTCFLQRYSANQRLLVCTNREKWSFKEQKDRFMENVQKVDDRFDFKISTVFSNYSSESLGSI</sequence>
<reference evidence="3" key="1">
    <citation type="journal article" date="2015" name="Nat. Genet.">
        <title>The genome and transcriptome of the zoonotic hookworm Ancylostoma ceylanicum identify infection-specific gene families.</title>
        <authorList>
            <person name="Schwarz E.M."/>
            <person name="Hu Y."/>
            <person name="Antoshechkin I."/>
            <person name="Miller M.M."/>
            <person name="Sternberg P.W."/>
            <person name="Aroian R.V."/>
        </authorList>
    </citation>
    <scope>NUCLEOTIDE SEQUENCE</scope>
    <source>
        <strain evidence="3">HY135</strain>
    </source>
</reference>
<dbReference type="EMBL" id="JARK01001431">
    <property type="protein sequence ID" value="EYC03235.1"/>
    <property type="molecule type" value="Genomic_DNA"/>
</dbReference>
<name>A0A016TKJ0_9BILA</name>
<dbReference type="SUPFAM" id="SSF53335">
    <property type="entry name" value="S-adenosyl-L-methionine-dependent methyltransferases"/>
    <property type="match status" value="1"/>
</dbReference>
<proteinExistence type="predicted"/>
<accession>A0A016TKJ0</accession>
<comment type="caution">
    <text evidence="2">The sequence shown here is derived from an EMBL/GenBank/DDBJ whole genome shotgun (WGS) entry which is preliminary data.</text>
</comment>
<keyword evidence="3" id="KW-1185">Reference proteome</keyword>
<dbReference type="OrthoDB" id="5791544at2759"/>
<keyword evidence="1" id="KW-0812">Transmembrane</keyword>